<protein>
    <submittedName>
        <fullName evidence="1">Uncharacterized protein</fullName>
    </submittedName>
</protein>
<organism evidence="1 2">
    <name type="scientific">Entomophthora muscae</name>
    <dbReference type="NCBI Taxonomy" id="34485"/>
    <lineage>
        <taxon>Eukaryota</taxon>
        <taxon>Fungi</taxon>
        <taxon>Fungi incertae sedis</taxon>
        <taxon>Zoopagomycota</taxon>
        <taxon>Entomophthoromycotina</taxon>
        <taxon>Entomophthoromycetes</taxon>
        <taxon>Entomophthorales</taxon>
        <taxon>Entomophthoraceae</taxon>
        <taxon>Entomophthora</taxon>
    </lineage>
</organism>
<evidence type="ECO:0000313" key="1">
    <source>
        <dbReference type="EMBL" id="KAJ9088456.1"/>
    </source>
</evidence>
<accession>A0ACC2UPF2</accession>
<keyword evidence="2" id="KW-1185">Reference proteome</keyword>
<dbReference type="Proteomes" id="UP001165960">
    <property type="component" value="Unassembled WGS sequence"/>
</dbReference>
<evidence type="ECO:0000313" key="2">
    <source>
        <dbReference type="Proteomes" id="UP001165960"/>
    </source>
</evidence>
<comment type="caution">
    <text evidence="1">The sequence shown here is derived from an EMBL/GenBank/DDBJ whole genome shotgun (WGS) entry which is preliminary data.</text>
</comment>
<gene>
    <name evidence="1" type="ORF">DSO57_1022937</name>
</gene>
<name>A0ACC2UPF2_9FUNG</name>
<proteinExistence type="predicted"/>
<reference evidence="1" key="1">
    <citation type="submission" date="2022-04" db="EMBL/GenBank/DDBJ databases">
        <title>Genome of the entomopathogenic fungus Entomophthora muscae.</title>
        <authorList>
            <person name="Elya C."/>
            <person name="Lovett B.R."/>
            <person name="Lee E."/>
            <person name="Macias A.M."/>
            <person name="Hajek A.E."/>
            <person name="De Bivort B.L."/>
            <person name="Kasson M.T."/>
            <person name="De Fine Licht H.H."/>
            <person name="Stajich J.E."/>
        </authorList>
    </citation>
    <scope>NUCLEOTIDE SEQUENCE</scope>
    <source>
        <strain evidence="1">Berkeley</strain>
    </source>
</reference>
<sequence length="163" mass="18180">MLPDALAAGAFLQANFPPEEAVEWYDTGATAAEATIFKQGGWNPATVTNWIKTNNMKYSDINKFIHTTISPALAVKWKRLGFSATEALQWAAMEIQEGFIPFEEAIREHTAQGDLHKTPPRSSINYAICIYVNNISKGSFTQCKDAIYEAFDCHFPDQQVDSN</sequence>
<dbReference type="EMBL" id="QTSX02000117">
    <property type="protein sequence ID" value="KAJ9088456.1"/>
    <property type="molecule type" value="Genomic_DNA"/>
</dbReference>